<dbReference type="Gene3D" id="3.40.50.300">
    <property type="entry name" value="P-loop containing nucleotide triphosphate hydrolases"/>
    <property type="match status" value="1"/>
</dbReference>
<comment type="caution">
    <text evidence="2">The sequence shown here is derived from an EMBL/GenBank/DDBJ whole genome shotgun (WGS) entry which is preliminary data.</text>
</comment>
<evidence type="ECO:0000313" key="2">
    <source>
        <dbReference type="EMBL" id="THV27922.1"/>
    </source>
</evidence>
<reference evidence="2 3" key="1">
    <citation type="journal article" date="2018" name="Int. J. Syst. Evol. Microbiol.">
        <title>Glycomyces paridis sp. nov., isolated from the medicinal plant Paris polyphylla.</title>
        <authorList>
            <person name="Fang X.M."/>
            <person name="Bai J.L."/>
            <person name="Su J."/>
            <person name="Zhao L.L."/>
            <person name="Liu H.Y."/>
            <person name="Ma B.P."/>
            <person name="Zhang Y.Q."/>
            <person name="Yu L.Y."/>
        </authorList>
    </citation>
    <scope>NUCLEOTIDE SEQUENCE [LARGE SCALE GENOMIC DNA]</scope>
    <source>
        <strain evidence="2 3">CPCC 204357</strain>
    </source>
</reference>
<dbReference type="PANTHER" id="PTHR30050">
    <property type="entry name" value="CHROMOSOMAL REPLICATION INITIATOR PROTEIN DNAA"/>
    <property type="match status" value="1"/>
</dbReference>
<protein>
    <recommendedName>
        <fullName evidence="1">IstB-like ATP-binding domain-containing protein</fullName>
    </recommendedName>
</protein>
<dbReference type="SUPFAM" id="SSF52540">
    <property type="entry name" value="P-loop containing nucleoside triphosphate hydrolases"/>
    <property type="match status" value="1"/>
</dbReference>
<name>A0A4S8PF29_9ACTN</name>
<sequence>MTANIALPARREQARCPEHPDQPIAHCGPCRSELIGRTNLDREHGMTDAADPDAAHNNLTRRRQIARNRWEALVDDEFATASLADFADVPREALAVVAVWNRGGDVVPWLRISGLTGTGKTHLMYAIGRAVVTGQRPVGEWIATTAPAMYAAMRPSAENPALARYRLQTTPLLLLDDVGVNKHTEWIEEVTHDVLDERYRRHLPVLMTTNLETADLKAAIGDRMTSRLRQRCLSIVLEGPDRRRPPTLEGLGLAALDLTVGAA</sequence>
<dbReference type="InterPro" id="IPR027417">
    <property type="entry name" value="P-loop_NTPase"/>
</dbReference>
<dbReference type="Proteomes" id="UP000305792">
    <property type="component" value="Unassembled WGS sequence"/>
</dbReference>
<keyword evidence="3" id="KW-1185">Reference proteome</keyword>
<feature type="domain" description="IstB-like ATP-binding" evidence="1">
    <location>
        <begin position="112"/>
        <end position="226"/>
    </location>
</feature>
<gene>
    <name evidence="2" type="ORF">E9998_13095</name>
</gene>
<dbReference type="RefSeq" id="WP_136530155.1">
    <property type="nucleotide sequence ID" value="NZ_STGX01000009.1"/>
</dbReference>
<organism evidence="2 3">
    <name type="scientific">Glycomyces paridis</name>
    <dbReference type="NCBI Taxonomy" id="2126555"/>
    <lineage>
        <taxon>Bacteria</taxon>
        <taxon>Bacillati</taxon>
        <taxon>Actinomycetota</taxon>
        <taxon>Actinomycetes</taxon>
        <taxon>Glycomycetales</taxon>
        <taxon>Glycomycetaceae</taxon>
        <taxon>Glycomyces</taxon>
    </lineage>
</organism>
<proteinExistence type="predicted"/>
<dbReference type="EMBL" id="STGX01000009">
    <property type="protein sequence ID" value="THV27922.1"/>
    <property type="molecule type" value="Genomic_DNA"/>
</dbReference>
<accession>A0A4S8PF29</accession>
<dbReference type="PANTHER" id="PTHR30050:SF4">
    <property type="entry name" value="ATP-BINDING PROTEIN RV3427C IN INSERTION SEQUENCE-RELATED"/>
    <property type="match status" value="1"/>
</dbReference>
<dbReference type="GO" id="GO:0005524">
    <property type="term" value="F:ATP binding"/>
    <property type="evidence" value="ECO:0007669"/>
    <property type="project" value="InterPro"/>
</dbReference>
<evidence type="ECO:0000313" key="3">
    <source>
        <dbReference type="Proteomes" id="UP000305792"/>
    </source>
</evidence>
<evidence type="ECO:0000259" key="1">
    <source>
        <dbReference type="Pfam" id="PF01695"/>
    </source>
</evidence>
<dbReference type="Pfam" id="PF01695">
    <property type="entry name" value="IstB_IS21"/>
    <property type="match status" value="1"/>
</dbReference>
<dbReference type="OrthoDB" id="9770694at2"/>
<dbReference type="InterPro" id="IPR002611">
    <property type="entry name" value="IstB_ATP-bd"/>
</dbReference>
<dbReference type="AlphaFoldDB" id="A0A4S8PF29"/>
<dbReference type="GO" id="GO:0006260">
    <property type="term" value="P:DNA replication"/>
    <property type="evidence" value="ECO:0007669"/>
    <property type="project" value="TreeGrafter"/>
</dbReference>